<evidence type="ECO:0000313" key="7">
    <source>
        <dbReference type="EMBL" id="EEB12383.1"/>
    </source>
</evidence>
<dbReference type="GO" id="GO:0019899">
    <property type="term" value="F:enzyme binding"/>
    <property type="evidence" value="ECO:0007669"/>
    <property type="project" value="TreeGrafter"/>
</dbReference>
<comment type="subcellular location">
    <subcellularLocation>
        <location evidence="1">Membrane</location>
        <topology evidence="1">Multi-pass membrane protein</topology>
    </subcellularLocation>
</comment>
<dbReference type="HOGENOM" id="CLU_061277_0_0_1"/>
<comment type="similarity">
    <text evidence="2 6">Belongs to the BI1 family.</text>
</comment>
<comment type="caution">
    <text evidence="6">Lacks conserved residue(s) required for the propagation of feature annotation.</text>
</comment>
<dbReference type="OMA" id="AQKISNC"/>
<dbReference type="OrthoDB" id="1277691at2759"/>
<dbReference type="AlphaFoldDB" id="E0VG77"/>
<dbReference type="STRING" id="121224.E0VG77"/>
<reference evidence="7" key="2">
    <citation type="submission" date="2007-04" db="EMBL/GenBank/DDBJ databases">
        <title>The genome of the human body louse.</title>
        <authorList>
            <consortium name="The Human Body Louse Genome Consortium"/>
            <person name="Kirkness E."/>
            <person name="Walenz B."/>
            <person name="Hass B."/>
            <person name="Bruggner R."/>
            <person name="Strausberg R."/>
        </authorList>
    </citation>
    <scope>NUCLEOTIDE SEQUENCE</scope>
    <source>
        <strain evidence="7">USDA</strain>
    </source>
</reference>
<dbReference type="FunCoup" id="E0VG77">
    <property type="interactions" value="142"/>
</dbReference>
<evidence type="ECO:0000256" key="4">
    <source>
        <dbReference type="ARBA" id="ARBA00022989"/>
    </source>
</evidence>
<evidence type="ECO:0000256" key="3">
    <source>
        <dbReference type="ARBA" id="ARBA00022692"/>
    </source>
</evidence>
<evidence type="ECO:0000256" key="6">
    <source>
        <dbReference type="RuleBase" id="RU004379"/>
    </source>
</evidence>
<dbReference type="InParanoid" id="E0VG77"/>
<dbReference type="RefSeq" id="XP_002425121.1">
    <property type="nucleotide sequence ID" value="XM_002425076.1"/>
</dbReference>
<dbReference type="Pfam" id="PF01027">
    <property type="entry name" value="Bax1-I"/>
    <property type="match status" value="1"/>
</dbReference>
<evidence type="ECO:0000256" key="5">
    <source>
        <dbReference type="ARBA" id="ARBA00023136"/>
    </source>
</evidence>
<evidence type="ECO:0000256" key="1">
    <source>
        <dbReference type="ARBA" id="ARBA00004141"/>
    </source>
</evidence>
<dbReference type="PANTHER" id="PTHR23291">
    <property type="entry name" value="BAX INHIBITOR-RELATED"/>
    <property type="match status" value="1"/>
</dbReference>
<feature type="transmembrane region" description="Helical" evidence="6">
    <location>
        <begin position="144"/>
        <end position="164"/>
    </location>
</feature>
<organism>
    <name type="scientific">Pediculus humanus subsp. corporis</name>
    <name type="common">Body louse</name>
    <dbReference type="NCBI Taxonomy" id="121224"/>
    <lineage>
        <taxon>Eukaryota</taxon>
        <taxon>Metazoa</taxon>
        <taxon>Ecdysozoa</taxon>
        <taxon>Arthropoda</taxon>
        <taxon>Hexapoda</taxon>
        <taxon>Insecta</taxon>
        <taxon>Pterygota</taxon>
        <taxon>Neoptera</taxon>
        <taxon>Paraneoptera</taxon>
        <taxon>Psocodea</taxon>
        <taxon>Troctomorpha</taxon>
        <taxon>Phthiraptera</taxon>
        <taxon>Anoplura</taxon>
        <taxon>Pediculidae</taxon>
        <taxon>Pediculus</taxon>
    </lineage>
</organism>
<reference evidence="7" key="1">
    <citation type="submission" date="2007-04" db="EMBL/GenBank/DDBJ databases">
        <title>Annotation of Pediculus humanus corporis strain USDA.</title>
        <authorList>
            <person name="Kirkness E."/>
            <person name="Hannick L."/>
            <person name="Hass B."/>
            <person name="Bruggner R."/>
            <person name="Lawson D."/>
            <person name="Bidwell S."/>
            <person name="Joardar V."/>
            <person name="Caler E."/>
            <person name="Walenz B."/>
            <person name="Inman J."/>
            <person name="Schobel S."/>
            <person name="Galinsky K."/>
            <person name="Amedeo P."/>
            <person name="Strausberg R."/>
        </authorList>
    </citation>
    <scope>NUCLEOTIDE SEQUENCE</scope>
    <source>
        <strain evidence="7">USDA</strain>
    </source>
</reference>
<keyword evidence="3 6" id="KW-0812">Transmembrane</keyword>
<evidence type="ECO:0000256" key="2">
    <source>
        <dbReference type="ARBA" id="ARBA00010350"/>
    </source>
</evidence>
<feature type="transmembrane region" description="Helical" evidence="6">
    <location>
        <begin position="84"/>
        <end position="106"/>
    </location>
</feature>
<dbReference type="CTD" id="8236776"/>
<feature type="transmembrane region" description="Helical" evidence="6">
    <location>
        <begin position="54"/>
        <end position="72"/>
    </location>
</feature>
<protein>
    <submittedName>
        <fullName evidence="7 8">Bax inhibitor, putative</fullName>
    </submittedName>
</protein>
<dbReference type="InterPro" id="IPR006214">
    <property type="entry name" value="Bax_inhibitor_1-related"/>
</dbReference>
<sequence length="221" mass="25114">MAVSFDRIRRNFNNRIEEPVRKHLRNVYACLALSAASATAGCYLNIYANLMSGGFLTILPALGLLLALRYTAPDGKNNKLRMGYLLVTALVGTILIFSSFSLSVLFAPRGYWLFIGGPISTVLSAMFFLSLANIFFAVQWVYQVNLYVGLLLMCGFVIYDTTIIMEKCRMHDKDFIMHSVDLFIDLVSIFKRLIIILTEKHNVLIKLFNTERFNLYVGHFI</sequence>
<dbReference type="GeneID" id="8236776"/>
<dbReference type="GO" id="GO:2001234">
    <property type="term" value="P:negative regulation of apoptotic signaling pathway"/>
    <property type="evidence" value="ECO:0007669"/>
    <property type="project" value="TreeGrafter"/>
</dbReference>
<keyword evidence="4 6" id="KW-1133">Transmembrane helix</keyword>
<dbReference type="eggNOG" id="KOG1629">
    <property type="taxonomic scope" value="Eukaryota"/>
</dbReference>
<feature type="transmembrane region" description="Helical" evidence="6">
    <location>
        <begin position="112"/>
        <end position="137"/>
    </location>
</feature>
<evidence type="ECO:0000313" key="8">
    <source>
        <dbReference type="EnsemblMetazoa" id="PHUM174990-PA"/>
    </source>
</evidence>
<proteinExistence type="inferred from homology"/>
<dbReference type="Proteomes" id="UP000009046">
    <property type="component" value="Unassembled WGS sequence"/>
</dbReference>
<keyword evidence="9" id="KW-1185">Reference proteome</keyword>
<keyword evidence="5 6" id="KW-0472">Membrane</keyword>
<dbReference type="EnsemblMetazoa" id="PHUM174990-RA">
    <property type="protein sequence ID" value="PHUM174990-PA"/>
    <property type="gene ID" value="PHUM174990"/>
</dbReference>
<dbReference type="EMBL" id="DS235132">
    <property type="protein sequence ID" value="EEB12383.1"/>
    <property type="molecule type" value="Genomic_DNA"/>
</dbReference>
<dbReference type="GO" id="GO:0034620">
    <property type="term" value="P:cellular response to unfolded protein"/>
    <property type="evidence" value="ECO:0007669"/>
    <property type="project" value="TreeGrafter"/>
</dbReference>
<dbReference type="GO" id="GO:0033119">
    <property type="term" value="P:negative regulation of RNA splicing"/>
    <property type="evidence" value="ECO:0007669"/>
    <property type="project" value="TreeGrafter"/>
</dbReference>
<dbReference type="GO" id="GO:0031966">
    <property type="term" value="C:mitochondrial membrane"/>
    <property type="evidence" value="ECO:0007669"/>
    <property type="project" value="TreeGrafter"/>
</dbReference>
<evidence type="ECO:0000313" key="9">
    <source>
        <dbReference type="Proteomes" id="UP000009046"/>
    </source>
</evidence>
<dbReference type="KEGG" id="phu:Phum_PHUM174990"/>
<dbReference type="VEuPathDB" id="VectorBase:PHUM174990"/>
<gene>
    <name evidence="8" type="primary">8236776</name>
    <name evidence="7" type="ORF">Phum_PHUM174990</name>
</gene>
<reference evidence="8" key="3">
    <citation type="submission" date="2021-02" db="UniProtKB">
        <authorList>
            <consortium name="EnsemblMetazoa"/>
        </authorList>
    </citation>
    <scope>IDENTIFICATION</scope>
    <source>
        <strain evidence="8">USDA</strain>
    </source>
</reference>
<accession>E0VG77</accession>
<dbReference type="EMBL" id="AAZO01002029">
    <property type="status" value="NOT_ANNOTATED_CDS"/>
    <property type="molecule type" value="Genomic_DNA"/>
</dbReference>
<name>E0VG77_PEDHC</name>
<dbReference type="PANTHER" id="PTHR23291:SF32">
    <property type="entry name" value="BAX INHIBITOR 1"/>
    <property type="match status" value="1"/>
</dbReference>